<dbReference type="RefSeq" id="WP_203150771.1">
    <property type="nucleotide sequence ID" value="NZ_JAEVHL010000167.1"/>
</dbReference>
<sequence length="269" mass="29444">MSGEGRVWGERSTYGRTDDGGVRLGGGVAQWRLHTDHVDVAAGTDGRRVRVEAELLPVVVDLDATALVLLDLQNDFCSPGGWTDRSGLDHTACRAAIPGAVHAVETARRFGVPVIWVFWYNRNDLRNLGAPTLWSFKHRPDQAGIGERLDHGPVLTEGSWGASLVDELRELVRPEDVQVPKYRMNGFHATHLDQVLRAQGIRTLLFGGVNTDQCVSTTVEDAYFRDYATVLLTDATATSSPAYCKDAVVFNSQQCWGFTTDTARFAAAG</sequence>
<dbReference type="Pfam" id="PF00857">
    <property type="entry name" value="Isochorismatase"/>
    <property type="match status" value="1"/>
</dbReference>
<feature type="domain" description="Isochorismatase-like" evidence="2">
    <location>
        <begin position="65"/>
        <end position="263"/>
    </location>
</feature>
<name>A0ABS1YM48_9ACTN</name>
<accession>A0ABS1YM48</accession>
<dbReference type="Proteomes" id="UP000622245">
    <property type="component" value="Unassembled WGS sequence"/>
</dbReference>
<dbReference type="Gene3D" id="3.40.50.850">
    <property type="entry name" value="Isochorismatase-like"/>
    <property type="match status" value="1"/>
</dbReference>
<dbReference type="InterPro" id="IPR036380">
    <property type="entry name" value="Isochorismatase-like_sf"/>
</dbReference>
<keyword evidence="4" id="KW-1185">Reference proteome</keyword>
<gene>
    <name evidence="3" type="ORF">JM949_25235</name>
</gene>
<keyword evidence="1" id="KW-0378">Hydrolase</keyword>
<comment type="caution">
    <text evidence="3">The sequence shown here is derived from an EMBL/GenBank/DDBJ whole genome shotgun (WGS) entry which is preliminary data.</text>
</comment>
<organism evidence="3 4">
    <name type="scientific">Micromonospora tarensis</name>
    <dbReference type="NCBI Taxonomy" id="2806100"/>
    <lineage>
        <taxon>Bacteria</taxon>
        <taxon>Bacillati</taxon>
        <taxon>Actinomycetota</taxon>
        <taxon>Actinomycetes</taxon>
        <taxon>Micromonosporales</taxon>
        <taxon>Micromonosporaceae</taxon>
        <taxon>Micromonospora</taxon>
    </lineage>
</organism>
<evidence type="ECO:0000313" key="4">
    <source>
        <dbReference type="Proteomes" id="UP000622245"/>
    </source>
</evidence>
<dbReference type="PANTHER" id="PTHR43540">
    <property type="entry name" value="PEROXYUREIDOACRYLATE/UREIDOACRYLATE AMIDOHYDROLASE-RELATED"/>
    <property type="match status" value="1"/>
</dbReference>
<dbReference type="SUPFAM" id="SSF52499">
    <property type="entry name" value="Isochorismatase-like hydrolases"/>
    <property type="match status" value="1"/>
</dbReference>
<evidence type="ECO:0000313" key="3">
    <source>
        <dbReference type="EMBL" id="MBM0278397.1"/>
    </source>
</evidence>
<dbReference type="CDD" id="cd00431">
    <property type="entry name" value="cysteine_hydrolases"/>
    <property type="match status" value="1"/>
</dbReference>
<reference evidence="3 4" key="1">
    <citation type="submission" date="2021-01" db="EMBL/GenBank/DDBJ databases">
        <title>Draft genome sequence of Micromonospora sp. strain STR1s_6.</title>
        <authorList>
            <person name="Karlyshev A."/>
            <person name="Jawad R."/>
        </authorList>
    </citation>
    <scope>NUCLEOTIDE SEQUENCE [LARGE SCALE GENOMIC DNA]</scope>
    <source>
        <strain evidence="3 4">STR1S-6</strain>
    </source>
</reference>
<evidence type="ECO:0000256" key="1">
    <source>
        <dbReference type="ARBA" id="ARBA00022801"/>
    </source>
</evidence>
<dbReference type="PANTHER" id="PTHR43540:SF6">
    <property type="entry name" value="ISOCHORISMATASE-LIKE DOMAIN-CONTAINING PROTEIN"/>
    <property type="match status" value="1"/>
</dbReference>
<evidence type="ECO:0000259" key="2">
    <source>
        <dbReference type="Pfam" id="PF00857"/>
    </source>
</evidence>
<dbReference type="EMBL" id="JAEVHL010000167">
    <property type="protein sequence ID" value="MBM0278397.1"/>
    <property type="molecule type" value="Genomic_DNA"/>
</dbReference>
<dbReference type="InterPro" id="IPR000868">
    <property type="entry name" value="Isochorismatase-like_dom"/>
</dbReference>
<protein>
    <submittedName>
        <fullName evidence="3">Isochorismatase family protein</fullName>
    </submittedName>
</protein>
<proteinExistence type="predicted"/>
<dbReference type="InterPro" id="IPR050272">
    <property type="entry name" value="Isochorismatase-like_hydrls"/>
</dbReference>